<evidence type="ECO:0000313" key="5">
    <source>
        <dbReference type="Proteomes" id="UP000317909"/>
    </source>
</evidence>
<dbReference type="PANTHER" id="PTHR44019">
    <property type="entry name" value="WD REPEAT-CONTAINING PROTEIN 55"/>
    <property type="match status" value="1"/>
</dbReference>
<dbReference type="Pfam" id="PF00400">
    <property type="entry name" value="WD40"/>
    <property type="match status" value="2"/>
</dbReference>
<evidence type="ECO:0000313" key="4">
    <source>
        <dbReference type="EMBL" id="QDT73646.1"/>
    </source>
</evidence>
<feature type="repeat" description="WD" evidence="3">
    <location>
        <begin position="148"/>
        <end position="189"/>
    </location>
</feature>
<evidence type="ECO:0000256" key="1">
    <source>
        <dbReference type="ARBA" id="ARBA00022574"/>
    </source>
</evidence>
<dbReference type="KEGG" id="llh:I41_28360"/>
<dbReference type="InterPro" id="IPR050505">
    <property type="entry name" value="WDR55/POC1"/>
</dbReference>
<dbReference type="EMBL" id="CP036339">
    <property type="protein sequence ID" value="QDT73646.1"/>
    <property type="molecule type" value="Genomic_DNA"/>
</dbReference>
<dbReference type="Gene3D" id="2.130.10.10">
    <property type="entry name" value="YVTN repeat-like/Quinoprotein amine dehydrogenase"/>
    <property type="match status" value="3"/>
</dbReference>
<name>A0A517TZ52_9BACT</name>
<keyword evidence="2" id="KW-0677">Repeat</keyword>
<sequence>MKLTQAHDVTLPTGVLGLAVAADGRQAFVACADGLIYAVNPISGEVESFEERHQSFASGCVLLPDGRTLISSGYDGMLLWHDTSTRACWRRIRAHNFWSWRTALSPDGARLASVTGQYLPGGWKYEPSAEVEPSVKIFDTATGELVSAFSHTPPVLSCAFSPDGSHLAAGNMMGDVCVWNVHGAQAASETEVGVSRWNSPDFTSWGSTKTHHYCGGIYCLAFSPDGRSILGCGMGPMQDPMAGNGKMTWQRWDWRTGDKLGEILDGERGAGLMEALAWHPRGDYFAMAGRQAQGNWNAGIFSAVSGNLADSFDSKNRITQTRFAPDGTSLLVGAAEGQPRRNAGVWGAWGRVQVYRVSD</sequence>
<protein>
    <submittedName>
        <fullName evidence="4">WD domain, G-beta repeat</fullName>
    </submittedName>
</protein>
<keyword evidence="1 3" id="KW-0853">WD repeat</keyword>
<dbReference type="SUPFAM" id="SSF82171">
    <property type="entry name" value="DPP6 N-terminal domain-like"/>
    <property type="match status" value="1"/>
</dbReference>
<reference evidence="4 5" key="1">
    <citation type="submission" date="2019-02" db="EMBL/GenBank/DDBJ databases">
        <title>Deep-cultivation of Planctomycetes and their phenomic and genomic characterization uncovers novel biology.</title>
        <authorList>
            <person name="Wiegand S."/>
            <person name="Jogler M."/>
            <person name="Boedeker C."/>
            <person name="Pinto D."/>
            <person name="Vollmers J."/>
            <person name="Rivas-Marin E."/>
            <person name="Kohn T."/>
            <person name="Peeters S.H."/>
            <person name="Heuer A."/>
            <person name="Rast P."/>
            <person name="Oberbeckmann S."/>
            <person name="Bunk B."/>
            <person name="Jeske O."/>
            <person name="Meyerdierks A."/>
            <person name="Storesund J.E."/>
            <person name="Kallscheuer N."/>
            <person name="Luecker S."/>
            <person name="Lage O.M."/>
            <person name="Pohl T."/>
            <person name="Merkel B.J."/>
            <person name="Hornburger P."/>
            <person name="Mueller R.-W."/>
            <person name="Bruemmer F."/>
            <person name="Labrenz M."/>
            <person name="Spormann A.M."/>
            <person name="Op den Camp H."/>
            <person name="Overmann J."/>
            <person name="Amann R."/>
            <person name="Jetten M.S.M."/>
            <person name="Mascher T."/>
            <person name="Medema M.H."/>
            <person name="Devos D.P."/>
            <person name="Kaster A.-K."/>
            <person name="Ovreas L."/>
            <person name="Rohde M."/>
            <person name="Galperin M.Y."/>
            <person name="Jogler C."/>
        </authorList>
    </citation>
    <scope>NUCLEOTIDE SEQUENCE [LARGE SCALE GENOMIC DNA]</scope>
    <source>
        <strain evidence="4 5">I41</strain>
    </source>
</reference>
<dbReference type="PANTHER" id="PTHR44019:SF8">
    <property type="entry name" value="POC1 CENTRIOLAR PROTEIN HOMOLOG"/>
    <property type="match status" value="1"/>
</dbReference>
<accession>A0A517TZ52</accession>
<gene>
    <name evidence="4" type="ORF">I41_28360</name>
</gene>
<dbReference type="InterPro" id="IPR015943">
    <property type="entry name" value="WD40/YVTN_repeat-like_dom_sf"/>
</dbReference>
<dbReference type="InterPro" id="IPR001680">
    <property type="entry name" value="WD40_rpt"/>
</dbReference>
<proteinExistence type="predicted"/>
<dbReference type="SMART" id="SM00320">
    <property type="entry name" value="WD40"/>
    <property type="match status" value="5"/>
</dbReference>
<dbReference type="PROSITE" id="PS50082">
    <property type="entry name" value="WD_REPEATS_2"/>
    <property type="match status" value="1"/>
</dbReference>
<organism evidence="4 5">
    <name type="scientific">Lacipirellula limnantheis</name>
    <dbReference type="NCBI Taxonomy" id="2528024"/>
    <lineage>
        <taxon>Bacteria</taxon>
        <taxon>Pseudomonadati</taxon>
        <taxon>Planctomycetota</taxon>
        <taxon>Planctomycetia</taxon>
        <taxon>Pirellulales</taxon>
        <taxon>Lacipirellulaceae</taxon>
        <taxon>Lacipirellula</taxon>
    </lineage>
</organism>
<dbReference type="AlphaFoldDB" id="A0A517TZ52"/>
<dbReference type="RefSeq" id="WP_145433212.1">
    <property type="nucleotide sequence ID" value="NZ_CP036339.1"/>
</dbReference>
<evidence type="ECO:0000256" key="3">
    <source>
        <dbReference type="PROSITE-ProRule" id="PRU00221"/>
    </source>
</evidence>
<dbReference type="OrthoDB" id="250387at2"/>
<evidence type="ECO:0000256" key="2">
    <source>
        <dbReference type="ARBA" id="ARBA00022737"/>
    </source>
</evidence>
<dbReference type="Proteomes" id="UP000317909">
    <property type="component" value="Chromosome"/>
</dbReference>
<keyword evidence="5" id="KW-1185">Reference proteome</keyword>